<dbReference type="SMART" id="SM00450">
    <property type="entry name" value="RHOD"/>
    <property type="match status" value="1"/>
</dbReference>
<evidence type="ECO:0000313" key="3">
    <source>
        <dbReference type="Proteomes" id="UP000241885"/>
    </source>
</evidence>
<evidence type="ECO:0000313" key="2">
    <source>
        <dbReference type="EMBL" id="AVR87836.1"/>
    </source>
</evidence>
<dbReference type="OrthoDB" id="9811849at2"/>
<reference evidence="2 3" key="1">
    <citation type="submission" date="2018-03" db="EMBL/GenBank/DDBJ databases">
        <title>Complete genome sequence of Thauera aromatica, a model organism for studying aromatic compound degradation under denitrifying conditions.</title>
        <authorList>
            <person name="Lo H.-Y."/>
            <person name="Goris T."/>
            <person name="Boll M."/>
            <person name="Mueller J.A."/>
        </authorList>
    </citation>
    <scope>NUCLEOTIDE SEQUENCE [LARGE SCALE GENOMIC DNA]</scope>
    <source>
        <strain evidence="2 3">K172</strain>
    </source>
</reference>
<dbReference type="GO" id="GO:0016779">
    <property type="term" value="F:nucleotidyltransferase activity"/>
    <property type="evidence" value="ECO:0007669"/>
    <property type="project" value="UniProtKB-KW"/>
</dbReference>
<evidence type="ECO:0000259" key="1">
    <source>
        <dbReference type="PROSITE" id="PS50206"/>
    </source>
</evidence>
<proteinExistence type="predicted"/>
<dbReference type="SUPFAM" id="SSF52821">
    <property type="entry name" value="Rhodanese/Cell cycle control phosphatase"/>
    <property type="match status" value="1"/>
</dbReference>
<keyword evidence="2" id="KW-0548">Nucleotidyltransferase</keyword>
<dbReference type="InterPro" id="IPR036873">
    <property type="entry name" value="Rhodanese-like_dom_sf"/>
</dbReference>
<feature type="domain" description="Rhodanese" evidence="1">
    <location>
        <begin position="17"/>
        <end position="105"/>
    </location>
</feature>
<dbReference type="InterPro" id="IPR050229">
    <property type="entry name" value="GlpE_sulfurtransferase"/>
</dbReference>
<dbReference type="PROSITE" id="PS50206">
    <property type="entry name" value="RHODANESE_3"/>
    <property type="match status" value="1"/>
</dbReference>
<organism evidence="2 3">
    <name type="scientific">Thauera aromatica K172</name>
    <dbReference type="NCBI Taxonomy" id="44139"/>
    <lineage>
        <taxon>Bacteria</taxon>
        <taxon>Pseudomonadati</taxon>
        <taxon>Pseudomonadota</taxon>
        <taxon>Betaproteobacteria</taxon>
        <taxon>Rhodocyclales</taxon>
        <taxon>Zoogloeaceae</taxon>
        <taxon>Thauera</taxon>
    </lineage>
</organism>
<keyword evidence="2" id="KW-0808">Transferase</keyword>
<dbReference type="PANTHER" id="PTHR43031:SF17">
    <property type="entry name" value="SULFURTRANSFERASE YTWF-RELATED"/>
    <property type="match status" value="1"/>
</dbReference>
<dbReference type="PANTHER" id="PTHR43031">
    <property type="entry name" value="FAD-DEPENDENT OXIDOREDUCTASE"/>
    <property type="match status" value="1"/>
</dbReference>
<dbReference type="InterPro" id="IPR001763">
    <property type="entry name" value="Rhodanese-like_dom"/>
</dbReference>
<sequence>MRQISPAELAQRLSDPQQAKPLLLDVREPWEFEICHIADSLPMPMASVPARFGELERTRETVVVCHHGVRSAQVCRFLAHQGFTQVVNLAGGVAGWTAQVDPTMARY</sequence>
<dbReference type="KEGG" id="tak:Tharo_0894"/>
<name>A0A2R4BKI5_THAAR</name>
<keyword evidence="3" id="KW-1185">Reference proteome</keyword>
<dbReference type="AlphaFoldDB" id="A0A2R4BKI5"/>
<protein>
    <submittedName>
        <fullName evidence="2">Sulfur carrier protein adenylyltransferase ThiF</fullName>
    </submittedName>
</protein>
<dbReference type="Gene3D" id="3.40.250.10">
    <property type="entry name" value="Rhodanese-like domain"/>
    <property type="match status" value="1"/>
</dbReference>
<dbReference type="RefSeq" id="WP_107220165.1">
    <property type="nucleotide sequence ID" value="NZ_CP028339.1"/>
</dbReference>
<accession>A0A2R4BKI5</accession>
<dbReference type="Proteomes" id="UP000241885">
    <property type="component" value="Chromosome"/>
</dbReference>
<dbReference type="EMBL" id="CP028339">
    <property type="protein sequence ID" value="AVR87836.1"/>
    <property type="molecule type" value="Genomic_DNA"/>
</dbReference>
<dbReference type="Pfam" id="PF00581">
    <property type="entry name" value="Rhodanese"/>
    <property type="match status" value="1"/>
</dbReference>
<gene>
    <name evidence="2" type="ORF">Tharo_0894</name>
</gene>